<evidence type="ECO:0000313" key="2">
    <source>
        <dbReference type="EMBL" id="KAK8845028.1"/>
    </source>
</evidence>
<sequence length="285" mass="33110">MLSFTFALIFTILFGLCIGFLAIASIKLFKYIFPQLTYYQLQAKQRQTEMNQYIQLDQLNPNNQSQNQVEYSLIYQVLRRSNEKIERVSVKHQIEILSKLMKETFGPDVTFEIVCIVDPSDYDVFCFISSLYHDHRYITPLLKSTKGSEYLINSLINSKGDIILDSHYIADIISNIKDIDKQKAVIQFYEPRFSSRSFLYQARSVLRPILMTRVAGEQIFSNLHNIEYGSSYEILKICKQLDIEILTMAQTIGCTTVSLGDAALIVLNEFITDFLYKKRYWTINS</sequence>
<keyword evidence="3" id="KW-1185">Reference proteome</keyword>
<name>A0ABR2HED5_9EUKA</name>
<feature type="transmembrane region" description="Helical" evidence="1">
    <location>
        <begin position="6"/>
        <end position="29"/>
    </location>
</feature>
<organism evidence="2 3">
    <name type="scientific">Tritrichomonas musculus</name>
    <dbReference type="NCBI Taxonomy" id="1915356"/>
    <lineage>
        <taxon>Eukaryota</taxon>
        <taxon>Metamonada</taxon>
        <taxon>Parabasalia</taxon>
        <taxon>Tritrichomonadida</taxon>
        <taxon>Tritrichomonadidae</taxon>
        <taxon>Tritrichomonas</taxon>
    </lineage>
</organism>
<proteinExistence type="predicted"/>
<reference evidence="2 3" key="1">
    <citation type="submission" date="2024-04" db="EMBL/GenBank/DDBJ databases">
        <title>Tritrichomonas musculus Genome.</title>
        <authorList>
            <person name="Alves-Ferreira E."/>
            <person name="Grigg M."/>
            <person name="Lorenzi H."/>
            <person name="Galac M."/>
        </authorList>
    </citation>
    <scope>NUCLEOTIDE SEQUENCE [LARGE SCALE GENOMIC DNA]</scope>
    <source>
        <strain evidence="2 3">EAF2021</strain>
    </source>
</reference>
<keyword evidence="1" id="KW-0812">Transmembrane</keyword>
<gene>
    <name evidence="2" type="ORF">M9Y10_021204</name>
</gene>
<comment type="caution">
    <text evidence="2">The sequence shown here is derived from an EMBL/GenBank/DDBJ whole genome shotgun (WGS) entry which is preliminary data.</text>
</comment>
<evidence type="ECO:0000256" key="1">
    <source>
        <dbReference type="SAM" id="Phobius"/>
    </source>
</evidence>
<accession>A0ABR2HED5</accession>
<keyword evidence="1" id="KW-0472">Membrane</keyword>
<keyword evidence="1" id="KW-1133">Transmembrane helix</keyword>
<dbReference type="EMBL" id="JAPFFF010000031">
    <property type="protein sequence ID" value="KAK8845028.1"/>
    <property type="molecule type" value="Genomic_DNA"/>
</dbReference>
<evidence type="ECO:0000313" key="3">
    <source>
        <dbReference type="Proteomes" id="UP001470230"/>
    </source>
</evidence>
<dbReference type="Proteomes" id="UP001470230">
    <property type="component" value="Unassembled WGS sequence"/>
</dbReference>
<protein>
    <submittedName>
        <fullName evidence="2">Uncharacterized protein</fullName>
    </submittedName>
</protein>